<dbReference type="InterPro" id="IPR013078">
    <property type="entry name" value="His_Pase_superF_clade-1"/>
</dbReference>
<dbReference type="EMBL" id="CAEZUJ010000020">
    <property type="protein sequence ID" value="CAB4599365.1"/>
    <property type="molecule type" value="Genomic_DNA"/>
</dbReference>
<dbReference type="PANTHER" id="PTHR48100:SF62">
    <property type="entry name" value="GLUCOSYL-3-PHOSPHOGLYCERATE PHOSPHATASE"/>
    <property type="match status" value="1"/>
</dbReference>
<dbReference type="PANTHER" id="PTHR48100">
    <property type="entry name" value="BROAD-SPECIFICITY PHOSPHATASE YOR283W-RELATED"/>
    <property type="match status" value="1"/>
</dbReference>
<dbReference type="GO" id="GO:0005737">
    <property type="term" value="C:cytoplasm"/>
    <property type="evidence" value="ECO:0007669"/>
    <property type="project" value="TreeGrafter"/>
</dbReference>
<dbReference type="GO" id="GO:0016791">
    <property type="term" value="F:phosphatase activity"/>
    <property type="evidence" value="ECO:0007669"/>
    <property type="project" value="TreeGrafter"/>
</dbReference>
<dbReference type="InterPro" id="IPR050275">
    <property type="entry name" value="PGM_Phosphatase"/>
</dbReference>
<dbReference type="PROSITE" id="PS00175">
    <property type="entry name" value="PG_MUTASE"/>
    <property type="match status" value="1"/>
</dbReference>
<dbReference type="AlphaFoldDB" id="A0A6J6NAE8"/>
<evidence type="ECO:0000313" key="2">
    <source>
        <dbReference type="EMBL" id="CAB4681785.1"/>
    </source>
</evidence>
<protein>
    <submittedName>
        <fullName evidence="2">Unannotated protein</fullName>
    </submittedName>
</protein>
<organism evidence="2">
    <name type="scientific">freshwater metagenome</name>
    <dbReference type="NCBI Taxonomy" id="449393"/>
    <lineage>
        <taxon>unclassified sequences</taxon>
        <taxon>metagenomes</taxon>
        <taxon>ecological metagenomes</taxon>
    </lineage>
</organism>
<dbReference type="EMBL" id="CAEZYJ010000095">
    <property type="protein sequence ID" value="CAB4722346.1"/>
    <property type="molecule type" value="Genomic_DNA"/>
</dbReference>
<evidence type="ECO:0000313" key="1">
    <source>
        <dbReference type="EMBL" id="CAB4599365.1"/>
    </source>
</evidence>
<dbReference type="EMBL" id="CAFBPY010000123">
    <property type="protein sequence ID" value="CAB5038871.1"/>
    <property type="molecule type" value="Genomic_DNA"/>
</dbReference>
<dbReference type="SUPFAM" id="SSF53254">
    <property type="entry name" value="Phosphoglycerate mutase-like"/>
    <property type="match status" value="1"/>
</dbReference>
<evidence type="ECO:0000313" key="4">
    <source>
        <dbReference type="EMBL" id="CAB5038871.1"/>
    </source>
</evidence>
<reference evidence="2" key="1">
    <citation type="submission" date="2020-05" db="EMBL/GenBank/DDBJ databases">
        <authorList>
            <person name="Chiriac C."/>
            <person name="Salcher M."/>
            <person name="Ghai R."/>
            <person name="Kavagutti S V."/>
        </authorList>
    </citation>
    <scope>NUCLEOTIDE SEQUENCE</scope>
</reference>
<dbReference type="CDD" id="cd07067">
    <property type="entry name" value="HP_PGM_like"/>
    <property type="match status" value="1"/>
</dbReference>
<name>A0A6J6NAE8_9ZZZZ</name>
<gene>
    <name evidence="1" type="ORF">UFOPK1811_00675</name>
    <name evidence="2" type="ORF">UFOPK2360_00612</name>
    <name evidence="3" type="ORF">UFOPK2659_00735</name>
    <name evidence="4" type="ORF">UFOPK4209_00798</name>
</gene>
<proteinExistence type="predicted"/>
<dbReference type="SMART" id="SM00855">
    <property type="entry name" value="PGAM"/>
    <property type="match status" value="1"/>
</dbReference>
<dbReference type="Gene3D" id="3.40.50.1240">
    <property type="entry name" value="Phosphoglycerate mutase-like"/>
    <property type="match status" value="1"/>
</dbReference>
<accession>A0A6J6NAE8</accession>
<sequence>MRKIIIVRHGQTDWNVENRFQGHTDIPLNDAGQAQVEKSALVLASLRPNRLVTSDLLRARETAAAIAKRCGLPVTIDPDLRETYGADWEGKTGLEIRKNSDAEFTAWLSGEDIPAGGSGERRSEVAARAISAIYRGLSEIESGQSLVIVTHGGAARSVIGTLMGLPVSEWASLGGLANASWSILDESGKSNGSWRLIEHNSGTLPDPILDQESGDSIV</sequence>
<dbReference type="InterPro" id="IPR029033">
    <property type="entry name" value="His_PPase_superfam"/>
</dbReference>
<dbReference type="Pfam" id="PF00300">
    <property type="entry name" value="His_Phos_1"/>
    <property type="match status" value="1"/>
</dbReference>
<dbReference type="InterPro" id="IPR001345">
    <property type="entry name" value="PG/BPGM_mutase_AS"/>
</dbReference>
<dbReference type="EMBL" id="CAEZXH010000028">
    <property type="protein sequence ID" value="CAB4681785.1"/>
    <property type="molecule type" value="Genomic_DNA"/>
</dbReference>
<evidence type="ECO:0000313" key="3">
    <source>
        <dbReference type="EMBL" id="CAB4722346.1"/>
    </source>
</evidence>